<dbReference type="AlphaFoldDB" id="A0A0U4HAX8"/>
<accession>A0A0U4HAX8</accession>
<protein>
    <submittedName>
        <fullName evidence="1">Uncharacterized protein</fullName>
    </submittedName>
</protein>
<evidence type="ECO:0000313" key="2">
    <source>
        <dbReference type="Proteomes" id="UP000064137"/>
    </source>
</evidence>
<gene>
    <name evidence="1" type="ORF">APT59_02645</name>
</gene>
<sequence length="70" mass="7274">MLGAMEALLAQPFQRGEPGAELELAGEVTARQTADGRDLADADAALQMLQQDFLGQPFLPGGQTDQSGTG</sequence>
<dbReference type="KEGG" id="por:APT59_02645"/>
<reference evidence="1 2" key="1">
    <citation type="submission" date="2016-01" db="EMBL/GenBank/DDBJ databases">
        <title>Annotation of Pseudomonas oryzihabitans USDA-ARS-USMARC-56511.</title>
        <authorList>
            <person name="Harhay G.P."/>
            <person name="Harhay D.M."/>
            <person name="Smith T.P.L."/>
            <person name="Bono J.L."/>
            <person name="Heaton M.P."/>
            <person name="Clawson M.L."/>
            <person name="Chitko-Mckown C.G."/>
            <person name="Capik S.F."/>
            <person name="DeDonder K.D."/>
            <person name="Apley M.D."/>
            <person name="Lubbers B.V."/>
            <person name="White B.J."/>
            <person name="Larson R.L."/>
        </authorList>
    </citation>
    <scope>NUCLEOTIDE SEQUENCE [LARGE SCALE GENOMIC DNA]</scope>
    <source>
        <strain evidence="1 2">USDA-ARS-USMARC-56511</strain>
    </source>
</reference>
<proteinExistence type="predicted"/>
<dbReference type="EMBL" id="CP013987">
    <property type="protein sequence ID" value="ALZ83146.1"/>
    <property type="molecule type" value="Genomic_DNA"/>
</dbReference>
<name>A0A0U4HAX8_9PSED</name>
<organism evidence="1 2">
    <name type="scientific">Pseudomonas oryzihabitans</name>
    <dbReference type="NCBI Taxonomy" id="47885"/>
    <lineage>
        <taxon>Bacteria</taxon>
        <taxon>Pseudomonadati</taxon>
        <taxon>Pseudomonadota</taxon>
        <taxon>Gammaproteobacteria</taxon>
        <taxon>Pseudomonadales</taxon>
        <taxon>Pseudomonadaceae</taxon>
        <taxon>Pseudomonas</taxon>
    </lineage>
</organism>
<dbReference type="Proteomes" id="UP000064137">
    <property type="component" value="Chromosome"/>
</dbReference>
<evidence type="ECO:0000313" key="1">
    <source>
        <dbReference type="EMBL" id="ALZ83146.1"/>
    </source>
</evidence>